<dbReference type="GO" id="GO:0005743">
    <property type="term" value="C:mitochondrial inner membrane"/>
    <property type="evidence" value="ECO:0007669"/>
    <property type="project" value="UniProtKB-SubCell"/>
</dbReference>
<keyword evidence="8" id="KW-0999">Mitochondrion inner membrane</keyword>
<comment type="subcellular location">
    <subcellularLocation>
        <location evidence="1">Mitochondrion inner membrane</location>
        <topology evidence="1">Multi-pass membrane protein</topology>
    </subcellularLocation>
</comment>
<evidence type="ECO:0000256" key="8">
    <source>
        <dbReference type="ARBA" id="ARBA00022792"/>
    </source>
</evidence>
<dbReference type="InterPro" id="IPR001750">
    <property type="entry name" value="ND/Mrp_TM"/>
</dbReference>
<reference evidence="20" key="1">
    <citation type="submission" date="2020-10" db="EMBL/GenBank/DDBJ databases">
        <authorList>
            <person name="Zhang Y."/>
            <person name="Huang X.-C."/>
            <person name="OuYang S."/>
            <person name="Wu X.-P."/>
        </authorList>
    </citation>
    <scope>NUCLEOTIDE SEQUENCE</scope>
</reference>
<feature type="transmembrane region" description="Helical" evidence="18">
    <location>
        <begin position="182"/>
        <end position="201"/>
    </location>
</feature>
<feature type="transmembrane region" description="Helical" evidence="18">
    <location>
        <begin position="6"/>
        <end position="27"/>
    </location>
</feature>
<feature type="transmembrane region" description="Helical" evidence="18">
    <location>
        <begin position="241"/>
        <end position="268"/>
    </location>
</feature>
<keyword evidence="12" id="KW-0520">NAD</keyword>
<sequence length="309" mass="34391">MSLQHLLFILVVFLGPFVSLSSSHWFIIWSGMELSLVGFFPLLYMSYLSTSMESALKYFLIQGMASTMMLVSGIWLFVLEYSIPFAGVFMFIFLSLKMGLFPLHFWVIPVFSKLSYSGIFMISGPLKVVPLMILFQLDYIKALGLLILSVSLASMMVGSLAALNLTNFRALLGASTISHSGWMAFSTLEGGTVLYFILYLGQMSGLFISLYNHFYSSIAACLLSLSGLPPFALFVGKVLVLYYFFLGTGSFLPLMFSVLSASISLFIYLKFGMYFMFKSTSEMTKTSFTMVSMAYMTGSIFLVLSALNN</sequence>
<keyword evidence="15 18" id="KW-0472">Membrane</keyword>
<dbReference type="RefSeq" id="YP_010143389.1">
    <property type="nucleotide sequence ID" value="NC_056972.1"/>
</dbReference>
<keyword evidence="5" id="KW-0813">Transport</keyword>
<evidence type="ECO:0000256" key="3">
    <source>
        <dbReference type="ARBA" id="ARBA00012944"/>
    </source>
</evidence>
<keyword evidence="11 18" id="KW-1133">Transmembrane helix</keyword>
<dbReference type="Pfam" id="PF00361">
    <property type="entry name" value="Proton_antipo_M"/>
    <property type="match status" value="1"/>
</dbReference>
<evidence type="ECO:0000256" key="11">
    <source>
        <dbReference type="ARBA" id="ARBA00022989"/>
    </source>
</evidence>
<dbReference type="AlphaFoldDB" id="A0A7T7D6M7"/>
<feature type="transmembrane region" description="Helical" evidence="18">
    <location>
        <begin position="34"/>
        <end position="52"/>
    </location>
</feature>
<dbReference type="GO" id="GO:0008137">
    <property type="term" value="F:NADH dehydrogenase (ubiquinone) activity"/>
    <property type="evidence" value="ECO:0007669"/>
    <property type="project" value="UniProtKB-EC"/>
</dbReference>
<keyword evidence="7 18" id="KW-0812">Transmembrane</keyword>
<evidence type="ECO:0000256" key="13">
    <source>
        <dbReference type="ARBA" id="ARBA00023075"/>
    </source>
</evidence>
<keyword evidence="13" id="KW-0830">Ubiquinone</keyword>
<evidence type="ECO:0000256" key="16">
    <source>
        <dbReference type="ARBA" id="ARBA00031028"/>
    </source>
</evidence>
<dbReference type="InterPro" id="IPR050175">
    <property type="entry name" value="Complex_I_Subunit_2"/>
</dbReference>
<evidence type="ECO:0000256" key="17">
    <source>
        <dbReference type="ARBA" id="ARBA00049551"/>
    </source>
</evidence>
<dbReference type="CTD" id="4536"/>
<dbReference type="PANTHER" id="PTHR46552:SF1">
    <property type="entry name" value="NADH-UBIQUINONE OXIDOREDUCTASE CHAIN 2"/>
    <property type="match status" value="1"/>
</dbReference>
<evidence type="ECO:0000256" key="5">
    <source>
        <dbReference type="ARBA" id="ARBA00022448"/>
    </source>
</evidence>
<keyword evidence="10" id="KW-0249">Electron transport</keyword>
<evidence type="ECO:0000256" key="7">
    <source>
        <dbReference type="ARBA" id="ARBA00022692"/>
    </source>
</evidence>
<keyword evidence="9" id="KW-1278">Translocase</keyword>
<feature type="transmembrane region" description="Helical" evidence="18">
    <location>
        <begin position="142"/>
        <end position="162"/>
    </location>
</feature>
<evidence type="ECO:0000256" key="1">
    <source>
        <dbReference type="ARBA" id="ARBA00004448"/>
    </source>
</evidence>
<keyword evidence="6" id="KW-0679">Respiratory chain</keyword>
<dbReference type="EC" id="7.1.1.2" evidence="3"/>
<evidence type="ECO:0000256" key="6">
    <source>
        <dbReference type="ARBA" id="ARBA00022660"/>
    </source>
</evidence>
<evidence type="ECO:0000259" key="19">
    <source>
        <dbReference type="Pfam" id="PF00361"/>
    </source>
</evidence>
<evidence type="ECO:0000256" key="10">
    <source>
        <dbReference type="ARBA" id="ARBA00022982"/>
    </source>
</evidence>
<feature type="transmembrane region" description="Helical" evidence="18">
    <location>
        <begin position="114"/>
        <end position="135"/>
    </location>
</feature>
<comment type="catalytic activity">
    <reaction evidence="17">
        <text>a ubiquinone + NADH + 5 H(+)(in) = a ubiquinol + NAD(+) + 4 H(+)(out)</text>
        <dbReference type="Rhea" id="RHEA:29091"/>
        <dbReference type="Rhea" id="RHEA-COMP:9565"/>
        <dbReference type="Rhea" id="RHEA-COMP:9566"/>
        <dbReference type="ChEBI" id="CHEBI:15378"/>
        <dbReference type="ChEBI" id="CHEBI:16389"/>
        <dbReference type="ChEBI" id="CHEBI:17976"/>
        <dbReference type="ChEBI" id="CHEBI:57540"/>
        <dbReference type="ChEBI" id="CHEBI:57945"/>
        <dbReference type="EC" id="7.1.1.2"/>
    </reaction>
</comment>
<evidence type="ECO:0000256" key="9">
    <source>
        <dbReference type="ARBA" id="ARBA00022967"/>
    </source>
</evidence>
<evidence type="ECO:0000313" key="20">
    <source>
        <dbReference type="EMBL" id="QQL04596.1"/>
    </source>
</evidence>
<dbReference type="GO" id="GO:0006120">
    <property type="term" value="P:mitochondrial electron transport, NADH to ubiquinone"/>
    <property type="evidence" value="ECO:0007669"/>
    <property type="project" value="TreeGrafter"/>
</dbReference>
<dbReference type="EMBL" id="MW118059">
    <property type="protein sequence ID" value="QQL04596.1"/>
    <property type="molecule type" value="Genomic_DNA"/>
</dbReference>
<feature type="transmembrane region" description="Helical" evidence="18">
    <location>
        <begin position="288"/>
        <end position="307"/>
    </location>
</feature>
<dbReference type="PANTHER" id="PTHR46552">
    <property type="entry name" value="NADH-UBIQUINONE OXIDOREDUCTASE CHAIN 2"/>
    <property type="match status" value="1"/>
</dbReference>
<name>A0A7T7D6M7_9EUPU</name>
<feature type="domain" description="NADH:quinone oxidoreductase/Mrp antiporter transmembrane" evidence="19">
    <location>
        <begin position="22"/>
        <end position="210"/>
    </location>
</feature>
<proteinExistence type="inferred from homology"/>
<evidence type="ECO:0000256" key="4">
    <source>
        <dbReference type="ARBA" id="ARBA00021008"/>
    </source>
</evidence>
<gene>
    <name evidence="20" type="primary">ND2</name>
</gene>
<protein>
    <recommendedName>
        <fullName evidence="4">NADH-ubiquinone oxidoreductase chain 2</fullName>
        <ecNumber evidence="3">7.1.1.2</ecNumber>
    </recommendedName>
    <alternativeName>
        <fullName evidence="16">NADH dehydrogenase subunit 2</fullName>
    </alternativeName>
</protein>
<evidence type="ECO:0000256" key="2">
    <source>
        <dbReference type="ARBA" id="ARBA00007012"/>
    </source>
</evidence>
<evidence type="ECO:0000256" key="18">
    <source>
        <dbReference type="SAM" id="Phobius"/>
    </source>
</evidence>
<comment type="similarity">
    <text evidence="2">Belongs to the complex I subunit 2 family.</text>
</comment>
<evidence type="ECO:0000256" key="14">
    <source>
        <dbReference type="ARBA" id="ARBA00023128"/>
    </source>
</evidence>
<keyword evidence="14 20" id="KW-0496">Mitochondrion</keyword>
<dbReference type="GeneID" id="67139193"/>
<accession>A0A7T7D6M7</accession>
<evidence type="ECO:0000256" key="15">
    <source>
        <dbReference type="ARBA" id="ARBA00023136"/>
    </source>
</evidence>
<geneLocation type="mitochondrion" evidence="20"/>
<feature type="transmembrane region" description="Helical" evidence="18">
    <location>
        <begin position="213"/>
        <end position="235"/>
    </location>
</feature>
<organism evidence="20">
    <name type="scientific">Euphaedusa planostriata</name>
    <dbReference type="NCBI Taxonomy" id="2798995"/>
    <lineage>
        <taxon>Eukaryota</taxon>
        <taxon>Metazoa</taxon>
        <taxon>Spiralia</taxon>
        <taxon>Lophotrochozoa</taxon>
        <taxon>Mollusca</taxon>
        <taxon>Gastropoda</taxon>
        <taxon>Heterobranchia</taxon>
        <taxon>Euthyneura</taxon>
        <taxon>Panpulmonata</taxon>
        <taxon>Eupulmonata</taxon>
        <taxon>Stylommatophora</taxon>
        <taxon>Helicina</taxon>
        <taxon>Clausilioidea</taxon>
        <taxon>Clausiliidae</taxon>
        <taxon>Phaedusinae</taxon>
        <taxon>Euphaedusa</taxon>
    </lineage>
</organism>
<evidence type="ECO:0000256" key="12">
    <source>
        <dbReference type="ARBA" id="ARBA00023027"/>
    </source>
</evidence>
<feature type="transmembrane region" description="Helical" evidence="18">
    <location>
        <begin position="85"/>
        <end position="108"/>
    </location>
</feature>